<dbReference type="Pfam" id="PF00076">
    <property type="entry name" value="RRM_1"/>
    <property type="match status" value="1"/>
</dbReference>
<dbReference type="InterPro" id="IPR035979">
    <property type="entry name" value="RBD_domain_sf"/>
</dbReference>
<evidence type="ECO:0000256" key="1">
    <source>
        <dbReference type="ARBA" id="ARBA00022884"/>
    </source>
</evidence>
<accession>A0A7I8VUK4</accession>
<dbReference type="Gene3D" id="3.30.70.330">
    <property type="match status" value="1"/>
</dbReference>
<dbReference type="InterPro" id="IPR050502">
    <property type="entry name" value="Euk_RNA-bind_prot"/>
</dbReference>
<feature type="compositionally biased region" description="Basic and acidic residues" evidence="3">
    <location>
        <begin position="135"/>
        <end position="145"/>
    </location>
</feature>
<dbReference type="AlphaFoldDB" id="A0A7I8VUK4"/>
<feature type="region of interest" description="Disordered" evidence="3">
    <location>
        <begin position="71"/>
        <end position="190"/>
    </location>
</feature>
<organism evidence="5 6">
    <name type="scientific">Dimorphilus gyrociliatus</name>
    <dbReference type="NCBI Taxonomy" id="2664684"/>
    <lineage>
        <taxon>Eukaryota</taxon>
        <taxon>Metazoa</taxon>
        <taxon>Spiralia</taxon>
        <taxon>Lophotrochozoa</taxon>
        <taxon>Annelida</taxon>
        <taxon>Polychaeta</taxon>
        <taxon>Polychaeta incertae sedis</taxon>
        <taxon>Dinophilidae</taxon>
        <taxon>Dimorphilus</taxon>
    </lineage>
</organism>
<feature type="compositionally biased region" description="Polar residues" evidence="3">
    <location>
        <begin position="175"/>
        <end position="190"/>
    </location>
</feature>
<proteinExistence type="predicted"/>
<name>A0A7I8VUK4_9ANNE</name>
<dbReference type="PANTHER" id="PTHR48025">
    <property type="entry name" value="OS02G0815200 PROTEIN"/>
    <property type="match status" value="1"/>
</dbReference>
<reference evidence="5 6" key="1">
    <citation type="submission" date="2020-08" db="EMBL/GenBank/DDBJ databases">
        <authorList>
            <person name="Hejnol A."/>
        </authorList>
    </citation>
    <scope>NUCLEOTIDE SEQUENCE [LARGE SCALE GENOMIC DNA]</scope>
</reference>
<evidence type="ECO:0000313" key="5">
    <source>
        <dbReference type="EMBL" id="CAD5119982.1"/>
    </source>
</evidence>
<keyword evidence="1 2" id="KW-0694">RNA-binding</keyword>
<dbReference type="InterPro" id="IPR000504">
    <property type="entry name" value="RRM_dom"/>
</dbReference>
<dbReference type="SUPFAM" id="SSF54928">
    <property type="entry name" value="RNA-binding domain, RBD"/>
    <property type="match status" value="1"/>
</dbReference>
<sequence>MVKIFVGNIPDDLYGNEIRELFESFGTVEEATRLSKFAFVHMPNKEEADEALKGLDKYHIRGYNINVEISTSTAGEKGGPRNKSDRSAFSGNRGGGSDRGGMMRRGGPPNRGGFNRGTPDRFHPYGFSNPYVDSGRSEYERRDDFDGPQQEPNWDPYSRPPPDAYKRPQEALGSTAPQPTAGNAFNSTSF</sequence>
<dbReference type="GO" id="GO:0003729">
    <property type="term" value="F:mRNA binding"/>
    <property type="evidence" value="ECO:0007669"/>
    <property type="project" value="TreeGrafter"/>
</dbReference>
<feature type="domain" description="RRM" evidence="4">
    <location>
        <begin position="2"/>
        <end position="72"/>
    </location>
</feature>
<dbReference type="EMBL" id="CAJFCJ010000011">
    <property type="protein sequence ID" value="CAD5119982.1"/>
    <property type="molecule type" value="Genomic_DNA"/>
</dbReference>
<keyword evidence="6" id="KW-1185">Reference proteome</keyword>
<evidence type="ECO:0000313" key="6">
    <source>
        <dbReference type="Proteomes" id="UP000549394"/>
    </source>
</evidence>
<comment type="caution">
    <text evidence="5">The sequence shown here is derived from an EMBL/GenBank/DDBJ whole genome shotgun (WGS) entry which is preliminary data.</text>
</comment>
<dbReference type="PROSITE" id="PS50102">
    <property type="entry name" value="RRM"/>
    <property type="match status" value="1"/>
</dbReference>
<dbReference type="GO" id="GO:0005634">
    <property type="term" value="C:nucleus"/>
    <property type="evidence" value="ECO:0007669"/>
    <property type="project" value="TreeGrafter"/>
</dbReference>
<evidence type="ECO:0000256" key="2">
    <source>
        <dbReference type="PROSITE-ProRule" id="PRU00176"/>
    </source>
</evidence>
<evidence type="ECO:0000256" key="3">
    <source>
        <dbReference type="SAM" id="MobiDB-lite"/>
    </source>
</evidence>
<dbReference type="PANTHER" id="PTHR48025:SF26">
    <property type="entry name" value="HETEROGENEOUS NUCLEAR RIBONUCLEOPROTEIN M-RELATED"/>
    <property type="match status" value="1"/>
</dbReference>
<evidence type="ECO:0000259" key="4">
    <source>
        <dbReference type="PROSITE" id="PS50102"/>
    </source>
</evidence>
<feature type="compositionally biased region" description="Low complexity" evidence="3">
    <location>
        <begin position="105"/>
        <end position="117"/>
    </location>
</feature>
<protein>
    <submittedName>
        <fullName evidence="5">DgyrCDS8567</fullName>
    </submittedName>
</protein>
<gene>
    <name evidence="5" type="ORF">DGYR_LOCUS8147</name>
</gene>
<dbReference type="OrthoDB" id="79941at2759"/>
<dbReference type="Proteomes" id="UP000549394">
    <property type="component" value="Unassembled WGS sequence"/>
</dbReference>
<dbReference type="InterPro" id="IPR012677">
    <property type="entry name" value="Nucleotide-bd_a/b_plait_sf"/>
</dbReference>
<dbReference type="SMART" id="SM00360">
    <property type="entry name" value="RRM"/>
    <property type="match status" value="1"/>
</dbReference>